<comment type="caution">
    <text evidence="5">The sequence shown here is derived from an EMBL/GenBank/DDBJ whole genome shotgun (WGS) entry which is preliminary data.</text>
</comment>
<evidence type="ECO:0000313" key="5">
    <source>
        <dbReference type="EMBL" id="OIR20123.1"/>
    </source>
</evidence>
<dbReference type="GO" id="GO:0016491">
    <property type="term" value="F:oxidoreductase activity"/>
    <property type="evidence" value="ECO:0007669"/>
    <property type="project" value="UniProtKB-KW"/>
</dbReference>
<comment type="pathway">
    <text evidence="1">Carotenoid biosynthesis.</text>
</comment>
<dbReference type="STRING" id="1888995.BD935_05215"/>
<sequence>MKDIVVVGAGYGGLVASALLAKEGHNVTVIEKNEQPGGKASLLKKDGFQFDMGPSWYMWPQAFEKFFEEFGEDATDFLELKQLDPSYRVFFDDGEIIDISSDIEKNYEIFERLEENGAEKLRQYLEVCKKQYDIAMDGFVYRTYNSIFDFFTPSMVANGLRLKAFSNYHKGVQKYFKNHKAQKLLEWITVFLGGDPRNVPGMYCMMSYLDHHHGIYYPKGGMNGLAQKIYEIALENGVKFKFNEAVTKINVEGKLANNVVTENSEYIADLVVNNADYHHGETQLLEEKNQTYNSNYWNKKTMAISMHLAYIGVNRKIDSLTHHNYFFNEDWNNHFDQIFKTPQWPDNPNFYVCCPSRIDSSVAPEGMENLFFLVPVASDLEDSDSIRESYFDKILDKFENWTGEKIKNDIVVKSLFTHRDFKSRYNAYKGTGLGMAHTLWQTAVFRPKHKSSKVKNLYYTGQYNHPGVGVPTTVISSQILVNEMKKEGVLT</sequence>
<name>A0A1J5TIY6_9ARCH</name>
<evidence type="ECO:0000256" key="2">
    <source>
        <dbReference type="ARBA" id="ARBA00022746"/>
    </source>
</evidence>
<dbReference type="Proteomes" id="UP000183080">
    <property type="component" value="Unassembled WGS sequence"/>
</dbReference>
<proteinExistence type="predicted"/>
<dbReference type="Gene3D" id="3.50.50.60">
    <property type="entry name" value="FAD/NAD(P)-binding domain"/>
    <property type="match status" value="2"/>
</dbReference>
<gene>
    <name evidence="5" type="ORF">BD935_05215</name>
</gene>
<protein>
    <submittedName>
        <fullName evidence="5">Phytoene dehydrogenase</fullName>
    </submittedName>
</protein>
<accession>A0A1J5TIY6</accession>
<dbReference type="InterPro" id="IPR002937">
    <property type="entry name" value="Amino_oxidase"/>
</dbReference>
<evidence type="ECO:0000256" key="1">
    <source>
        <dbReference type="ARBA" id="ARBA00004829"/>
    </source>
</evidence>
<dbReference type="AlphaFoldDB" id="A0A1J5TIY6"/>
<organism evidence="5 6">
    <name type="scientific">Marine Group III euryarchaeote CG-Epi1</name>
    <dbReference type="NCBI Taxonomy" id="1888995"/>
    <lineage>
        <taxon>Archaea</taxon>
        <taxon>Methanobacteriati</taxon>
        <taxon>Thermoplasmatota</taxon>
        <taxon>Thermoplasmata</taxon>
        <taxon>Candidatus Thermoprofundales</taxon>
    </lineage>
</organism>
<keyword evidence="3" id="KW-0560">Oxidoreductase</keyword>
<evidence type="ECO:0000259" key="4">
    <source>
        <dbReference type="Pfam" id="PF01593"/>
    </source>
</evidence>
<dbReference type="EMBL" id="MIZA01000014">
    <property type="protein sequence ID" value="OIR20123.1"/>
    <property type="molecule type" value="Genomic_DNA"/>
</dbReference>
<dbReference type="PANTHER" id="PTHR43734">
    <property type="entry name" value="PHYTOENE DESATURASE"/>
    <property type="match status" value="1"/>
</dbReference>
<dbReference type="PANTHER" id="PTHR43734:SF1">
    <property type="entry name" value="PHYTOENE DESATURASE"/>
    <property type="match status" value="1"/>
</dbReference>
<dbReference type="InterPro" id="IPR014105">
    <property type="entry name" value="Carotenoid/retinoid_OxRdtase"/>
</dbReference>
<dbReference type="NCBIfam" id="TIGR02734">
    <property type="entry name" value="crtI_fam"/>
    <property type="match status" value="1"/>
</dbReference>
<evidence type="ECO:0000256" key="3">
    <source>
        <dbReference type="ARBA" id="ARBA00023002"/>
    </source>
</evidence>
<keyword evidence="2" id="KW-0125">Carotenoid biosynthesis</keyword>
<dbReference type="GO" id="GO:0016117">
    <property type="term" value="P:carotenoid biosynthetic process"/>
    <property type="evidence" value="ECO:0007669"/>
    <property type="project" value="UniProtKB-KW"/>
</dbReference>
<reference evidence="5 6" key="1">
    <citation type="submission" date="2016-08" db="EMBL/GenBank/DDBJ databases">
        <title>New Insights into Marine Group III Euryarchaeota, from dark to light.</title>
        <authorList>
            <person name="Haro-Moreno J.M."/>
            <person name="Rodriguez-Valera F."/>
            <person name="Lopez-Garcia P."/>
            <person name="Moreira D."/>
            <person name="Martin-Cuadrado A.B."/>
        </authorList>
    </citation>
    <scope>NUCLEOTIDE SEQUENCE [LARGE SCALE GENOMIC DNA]</scope>
    <source>
        <strain evidence="5">CG-Epi1</strain>
    </source>
</reference>
<dbReference type="InterPro" id="IPR036188">
    <property type="entry name" value="FAD/NAD-bd_sf"/>
</dbReference>
<dbReference type="Pfam" id="PF01593">
    <property type="entry name" value="Amino_oxidase"/>
    <property type="match status" value="1"/>
</dbReference>
<dbReference type="SUPFAM" id="SSF51905">
    <property type="entry name" value="FAD/NAD(P)-binding domain"/>
    <property type="match status" value="1"/>
</dbReference>
<feature type="domain" description="Amine oxidase" evidence="4">
    <location>
        <begin position="12"/>
        <end position="477"/>
    </location>
</feature>
<evidence type="ECO:0000313" key="6">
    <source>
        <dbReference type="Proteomes" id="UP000183080"/>
    </source>
</evidence>